<gene>
    <name evidence="4" type="ORF">GCM10015535_59400</name>
</gene>
<keyword evidence="1" id="KW-0378">Hydrolase</keyword>
<feature type="region of interest" description="Disordered" evidence="2">
    <location>
        <begin position="217"/>
        <end position="244"/>
    </location>
</feature>
<dbReference type="EMBL" id="BMTF01000027">
    <property type="protein sequence ID" value="GGV94293.1"/>
    <property type="molecule type" value="Genomic_DNA"/>
</dbReference>
<feature type="compositionally biased region" description="Basic residues" evidence="2">
    <location>
        <begin position="235"/>
        <end position="244"/>
    </location>
</feature>
<reference evidence="5" key="1">
    <citation type="journal article" date="2019" name="Int. J. Syst. Evol. Microbiol.">
        <title>The Global Catalogue of Microorganisms (GCM) 10K type strain sequencing project: providing services to taxonomists for standard genome sequencing and annotation.</title>
        <authorList>
            <consortium name="The Broad Institute Genomics Platform"/>
            <consortium name="The Broad Institute Genome Sequencing Center for Infectious Disease"/>
            <person name="Wu L."/>
            <person name="Ma J."/>
        </authorList>
    </citation>
    <scope>NUCLEOTIDE SEQUENCE [LARGE SCALE GENOMIC DNA]</scope>
    <source>
        <strain evidence="5">JCM 4376</strain>
    </source>
</reference>
<dbReference type="InterPro" id="IPR029058">
    <property type="entry name" value="AB_hydrolase_fold"/>
</dbReference>
<feature type="domain" description="Carboxylesterase type B" evidence="3">
    <location>
        <begin position="2"/>
        <end position="103"/>
    </location>
</feature>
<sequence length="313" mass="34609">MCGESAGAISVAALMTSPHAAGLFHRAILQSGPPHTMSRREGAKTVRSMAKRLRIPATAEAFAAVDRDLLLDAQAAVVDRSDPIGGGPGFHIVVDGDVVPAAPPLPEVDLLGCNREEYRLWFVPGGTVDRITRITLRLALLKIRVPQRVARLYRATRPHAKPGEILGEMATDLLPRGPLNRLADSRPARTFVYEFCWRSPVIGTRRVPCAGTRLRLRQPARGRGPDQARRAPATGRRHAPGLGRLRHYRTAGLVRLERGPARHGLRPPRRRPGPRTPARGTRRLALADDRPSARRRRPWFIRLPLLLRTPAIR</sequence>
<dbReference type="InterPro" id="IPR002018">
    <property type="entry name" value="CarbesteraseB"/>
</dbReference>
<protein>
    <recommendedName>
        <fullName evidence="3">Carboxylesterase type B domain-containing protein</fullName>
    </recommendedName>
</protein>
<accession>A0ABQ2W7A5</accession>
<evidence type="ECO:0000313" key="4">
    <source>
        <dbReference type="EMBL" id="GGV94293.1"/>
    </source>
</evidence>
<dbReference type="SUPFAM" id="SSF53474">
    <property type="entry name" value="alpha/beta-Hydrolases"/>
    <property type="match status" value="1"/>
</dbReference>
<evidence type="ECO:0000256" key="1">
    <source>
        <dbReference type="ARBA" id="ARBA00022801"/>
    </source>
</evidence>
<organism evidence="4 5">
    <name type="scientific">Streptomyces gelaticus</name>
    <dbReference type="NCBI Taxonomy" id="285446"/>
    <lineage>
        <taxon>Bacteria</taxon>
        <taxon>Bacillati</taxon>
        <taxon>Actinomycetota</taxon>
        <taxon>Actinomycetes</taxon>
        <taxon>Kitasatosporales</taxon>
        <taxon>Streptomycetaceae</taxon>
        <taxon>Streptomyces</taxon>
    </lineage>
</organism>
<dbReference type="Gene3D" id="3.40.50.1820">
    <property type="entry name" value="alpha/beta hydrolase"/>
    <property type="match status" value="1"/>
</dbReference>
<dbReference type="PANTHER" id="PTHR43918:SF4">
    <property type="entry name" value="CARBOXYLIC ESTER HYDROLASE"/>
    <property type="match status" value="1"/>
</dbReference>
<proteinExistence type="predicted"/>
<feature type="region of interest" description="Disordered" evidence="2">
    <location>
        <begin position="257"/>
        <end position="290"/>
    </location>
</feature>
<name>A0ABQ2W7A5_9ACTN</name>
<evidence type="ECO:0000313" key="5">
    <source>
        <dbReference type="Proteomes" id="UP000660675"/>
    </source>
</evidence>
<evidence type="ECO:0000259" key="3">
    <source>
        <dbReference type="Pfam" id="PF00135"/>
    </source>
</evidence>
<dbReference type="Pfam" id="PF00135">
    <property type="entry name" value="COesterase"/>
    <property type="match status" value="1"/>
</dbReference>
<dbReference type="RefSeq" id="WP_373302520.1">
    <property type="nucleotide sequence ID" value="NZ_BMTF01000027.1"/>
</dbReference>
<evidence type="ECO:0000256" key="2">
    <source>
        <dbReference type="SAM" id="MobiDB-lite"/>
    </source>
</evidence>
<dbReference type="InterPro" id="IPR050654">
    <property type="entry name" value="AChE-related_enzymes"/>
</dbReference>
<feature type="compositionally biased region" description="Basic residues" evidence="2">
    <location>
        <begin position="261"/>
        <end position="273"/>
    </location>
</feature>
<dbReference type="Proteomes" id="UP000660675">
    <property type="component" value="Unassembled WGS sequence"/>
</dbReference>
<keyword evidence="5" id="KW-1185">Reference proteome</keyword>
<dbReference type="PANTHER" id="PTHR43918">
    <property type="entry name" value="ACETYLCHOLINESTERASE"/>
    <property type="match status" value="1"/>
</dbReference>
<comment type="caution">
    <text evidence="4">The sequence shown here is derived from an EMBL/GenBank/DDBJ whole genome shotgun (WGS) entry which is preliminary data.</text>
</comment>